<dbReference type="Gene3D" id="1.10.238.10">
    <property type="entry name" value="EF-hand"/>
    <property type="match status" value="2"/>
</dbReference>
<feature type="compositionally biased region" description="Low complexity" evidence="3">
    <location>
        <begin position="276"/>
        <end position="287"/>
    </location>
</feature>
<dbReference type="PROSITE" id="PS00018">
    <property type="entry name" value="EF_HAND_1"/>
    <property type="match status" value="3"/>
</dbReference>
<feature type="region of interest" description="Disordered" evidence="3">
    <location>
        <begin position="581"/>
        <end position="601"/>
    </location>
</feature>
<feature type="compositionally biased region" description="Low complexity" evidence="3">
    <location>
        <begin position="78"/>
        <end position="94"/>
    </location>
</feature>
<dbReference type="PROSITE" id="PS50222">
    <property type="entry name" value="EF_HAND_2"/>
    <property type="match status" value="3"/>
</dbReference>
<dbReference type="Pfam" id="PF13405">
    <property type="entry name" value="EF-hand_6"/>
    <property type="match status" value="1"/>
</dbReference>
<dbReference type="CDD" id="cd00051">
    <property type="entry name" value="EFh"/>
    <property type="match status" value="1"/>
</dbReference>
<organism evidence="5 6">
    <name type="scientific">Polarella glacialis</name>
    <name type="common">Dinoflagellate</name>
    <dbReference type="NCBI Taxonomy" id="89957"/>
    <lineage>
        <taxon>Eukaryota</taxon>
        <taxon>Sar</taxon>
        <taxon>Alveolata</taxon>
        <taxon>Dinophyceae</taxon>
        <taxon>Suessiales</taxon>
        <taxon>Suessiaceae</taxon>
        <taxon>Polarella</taxon>
    </lineage>
</organism>
<evidence type="ECO:0000313" key="5">
    <source>
        <dbReference type="EMBL" id="CAE8632237.1"/>
    </source>
</evidence>
<dbReference type="Pfam" id="PF13499">
    <property type="entry name" value="EF-hand_7"/>
    <property type="match status" value="1"/>
</dbReference>
<keyword evidence="1" id="KW-0106">Calcium</keyword>
<dbReference type="GO" id="GO:0005509">
    <property type="term" value="F:calcium ion binding"/>
    <property type="evidence" value="ECO:0007669"/>
    <property type="project" value="InterPro"/>
</dbReference>
<keyword evidence="2" id="KW-0175">Coiled coil</keyword>
<dbReference type="OrthoDB" id="443703at2759"/>
<name>A0A813H3K1_POLGL</name>
<dbReference type="InterPro" id="IPR018247">
    <property type="entry name" value="EF_Hand_1_Ca_BS"/>
</dbReference>
<proteinExistence type="predicted"/>
<dbReference type="InterPro" id="IPR002048">
    <property type="entry name" value="EF_hand_dom"/>
</dbReference>
<evidence type="ECO:0000256" key="3">
    <source>
        <dbReference type="SAM" id="MobiDB-lite"/>
    </source>
</evidence>
<dbReference type="AlphaFoldDB" id="A0A813H3K1"/>
<feature type="coiled-coil region" evidence="2">
    <location>
        <begin position="103"/>
        <end position="130"/>
    </location>
</feature>
<feature type="domain" description="EF-hand" evidence="4">
    <location>
        <begin position="513"/>
        <end position="539"/>
    </location>
</feature>
<feature type="region of interest" description="Disordered" evidence="3">
    <location>
        <begin position="809"/>
        <end position="835"/>
    </location>
</feature>
<gene>
    <name evidence="5" type="ORF">PGLA1383_LOCUS48219</name>
</gene>
<keyword evidence="6" id="KW-1185">Reference proteome</keyword>
<comment type="caution">
    <text evidence="5">The sequence shown here is derived from an EMBL/GenBank/DDBJ whole genome shotgun (WGS) entry which is preliminary data.</text>
</comment>
<feature type="region of interest" description="Disordered" evidence="3">
    <location>
        <begin position="34"/>
        <end position="73"/>
    </location>
</feature>
<feature type="domain" description="EF-hand" evidence="4">
    <location>
        <begin position="353"/>
        <end position="388"/>
    </location>
</feature>
<dbReference type="Proteomes" id="UP000654075">
    <property type="component" value="Unassembled WGS sequence"/>
</dbReference>
<feature type="region of interest" description="Disordered" evidence="3">
    <location>
        <begin position="78"/>
        <end position="97"/>
    </location>
</feature>
<evidence type="ECO:0000259" key="4">
    <source>
        <dbReference type="PROSITE" id="PS50222"/>
    </source>
</evidence>
<dbReference type="SMART" id="SM00054">
    <property type="entry name" value="EFh"/>
    <property type="match status" value="3"/>
</dbReference>
<feature type="region of interest" description="Disordered" evidence="3">
    <location>
        <begin position="243"/>
        <end position="287"/>
    </location>
</feature>
<dbReference type="SUPFAM" id="SSF47473">
    <property type="entry name" value="EF-hand"/>
    <property type="match status" value="1"/>
</dbReference>
<dbReference type="InterPro" id="IPR011992">
    <property type="entry name" value="EF-hand-dom_pair"/>
</dbReference>
<sequence>MESLPRVRSLLFNTLFPVAEAHAAARLKHSRVKAREAELEADQKAKEATVQPEVVLGPPSPKPSKGGLKRTRIYSGDSGEVSQVGSQSQSVASSPAGKRVGMRASLAAAAEAAEREAREKEEELARDDAADAALAKQTLPGSIVKAETLMNQLLEPEVVHLFAMFLGTFELLFANYSDVPTRAGKGHMTIFAFTRFCFDFGLFPTMIDLKSLQQIYGLIAKRGTEEIAIAAVATAMAEMAEMAESRNGDEGNAALDRGGTASSAGGLSRPRLLSQSKSSPSGGLRRSGRYLSSQLAISEETVVDPDGPDGLIFWNGIQIPRRLSWISKESADLSEAEGNCFAVLSAINDWLKDRSVKIHEFFLFLDTDGSGKISVEEMQAGLTFMRFFGPPSPEEVAEFFPLIASPETGEIAIWELQQSLVIISKQKTKLKLARAGFMKLDSQMSSAELKASIFFKDLAVVMQRNKWTPEEMFQQFDLDGSGDVGQDELTSRAKKLLANSCGRCPGLDILSPFELLDTNGDGVVSQSEFCGLMLDLRKAQLMMDEQGLRNKLKLVTANAVLDSERRAALLAEDKARLHSRLTSGGSTRRASNASTAAKPQQKAEAVTPFGLLEFGESLQLVAFEVLGSRGSVLQAEQPTVTKATWLLLYLRWKFESSRDKFEEKRKRCRAAGLLDVEDIGQQCVYVSPLERIAREAPDLFADVPGSRCLVKCQLETDSEFGGSEDAVTKEAVAQPCASCKAAPRFGWGCLSCPKCSEVDAALEVHLDCIKDAIKGPQRVAVLAGKPRLLHSVIQMFSATYRTNVEAEVSTMELPSSTPKESRRIPRATPAPLHQG</sequence>
<evidence type="ECO:0000256" key="2">
    <source>
        <dbReference type="SAM" id="Coils"/>
    </source>
</evidence>
<reference evidence="5" key="1">
    <citation type="submission" date="2021-02" db="EMBL/GenBank/DDBJ databases">
        <authorList>
            <person name="Dougan E. K."/>
            <person name="Rhodes N."/>
            <person name="Thang M."/>
            <person name="Chan C."/>
        </authorList>
    </citation>
    <scope>NUCLEOTIDE SEQUENCE</scope>
</reference>
<feature type="compositionally biased region" description="Basic and acidic residues" evidence="3">
    <location>
        <begin position="34"/>
        <end position="47"/>
    </location>
</feature>
<feature type="domain" description="EF-hand" evidence="4">
    <location>
        <begin position="470"/>
        <end position="499"/>
    </location>
</feature>
<feature type="compositionally biased region" description="Low complexity" evidence="3">
    <location>
        <begin position="586"/>
        <end position="597"/>
    </location>
</feature>
<dbReference type="EMBL" id="CAJNNV010030345">
    <property type="protein sequence ID" value="CAE8632237.1"/>
    <property type="molecule type" value="Genomic_DNA"/>
</dbReference>
<protein>
    <recommendedName>
        <fullName evidence="4">EF-hand domain-containing protein</fullName>
    </recommendedName>
</protein>
<accession>A0A813H3K1</accession>
<evidence type="ECO:0000256" key="1">
    <source>
        <dbReference type="ARBA" id="ARBA00022837"/>
    </source>
</evidence>
<evidence type="ECO:0000313" key="6">
    <source>
        <dbReference type="Proteomes" id="UP000654075"/>
    </source>
</evidence>